<proteinExistence type="predicted"/>
<dbReference type="EMBL" id="LBVO01000009">
    <property type="protein sequence ID" value="KKQ90303.1"/>
    <property type="molecule type" value="Genomic_DNA"/>
</dbReference>
<accession>A0A0G0LEK4</accession>
<organism evidence="1 2">
    <name type="scientific">Berkelbacteria bacterium GW2011_GWA2_38_9</name>
    <dbReference type="NCBI Taxonomy" id="1618334"/>
    <lineage>
        <taxon>Bacteria</taxon>
        <taxon>Candidatus Berkelbacteria</taxon>
    </lineage>
</organism>
<dbReference type="AlphaFoldDB" id="A0A0G0LEK4"/>
<reference evidence="1 2" key="1">
    <citation type="journal article" date="2015" name="Nature">
        <title>rRNA introns, odd ribosomes, and small enigmatic genomes across a large radiation of phyla.</title>
        <authorList>
            <person name="Brown C.T."/>
            <person name="Hug L.A."/>
            <person name="Thomas B.C."/>
            <person name="Sharon I."/>
            <person name="Castelle C.J."/>
            <person name="Singh A."/>
            <person name="Wilkins M.J."/>
            <person name="Williams K.H."/>
            <person name="Banfield J.F."/>
        </authorList>
    </citation>
    <scope>NUCLEOTIDE SEQUENCE [LARGE SCALE GENOMIC DNA]</scope>
</reference>
<dbReference type="Proteomes" id="UP000033934">
    <property type="component" value="Unassembled WGS sequence"/>
</dbReference>
<evidence type="ECO:0000313" key="1">
    <source>
        <dbReference type="EMBL" id="KKQ90303.1"/>
    </source>
</evidence>
<comment type="caution">
    <text evidence="1">The sequence shown here is derived from an EMBL/GenBank/DDBJ whole genome shotgun (WGS) entry which is preliminary data.</text>
</comment>
<sequence length="30" mass="3624">MTYLLAKLKKRLKIHLNEYTNIRANKSLSY</sequence>
<name>A0A0G0LEK4_9BACT</name>
<gene>
    <name evidence="1" type="ORF">UT11_C0009G0006</name>
</gene>
<evidence type="ECO:0000313" key="2">
    <source>
        <dbReference type="Proteomes" id="UP000033934"/>
    </source>
</evidence>
<protein>
    <submittedName>
        <fullName evidence="1">Uncharacterized protein</fullName>
    </submittedName>
</protein>